<dbReference type="NCBIfam" id="TIGR01341">
    <property type="entry name" value="aconitase_1"/>
    <property type="match status" value="1"/>
</dbReference>
<proteinExistence type="inferred from homology"/>
<dbReference type="Pfam" id="PF00694">
    <property type="entry name" value="Aconitase_C"/>
    <property type="match status" value="1"/>
</dbReference>
<evidence type="ECO:0000256" key="3">
    <source>
        <dbReference type="ARBA" id="ARBA00022723"/>
    </source>
</evidence>
<comment type="caution">
    <text evidence="9">The sequence shown here is derived from an EMBL/GenBank/DDBJ whole genome shotgun (WGS) entry which is preliminary data.</text>
</comment>
<evidence type="ECO:0000313" key="9">
    <source>
        <dbReference type="EMBL" id="MEE2051297.1"/>
    </source>
</evidence>
<dbReference type="InterPro" id="IPR015931">
    <property type="entry name" value="Acnase/IPM_dHydase_lsu_aba_1/3"/>
</dbReference>
<gene>
    <name evidence="9" type="primary">acnA</name>
    <name evidence="9" type="ORF">Q8A49_12420</name>
</gene>
<dbReference type="PRINTS" id="PR00415">
    <property type="entry name" value="ACONITASE"/>
</dbReference>
<evidence type="ECO:0000259" key="8">
    <source>
        <dbReference type="Pfam" id="PF00694"/>
    </source>
</evidence>
<comment type="function">
    <text evidence="6">Catalyzes the isomerization of citrate to isocitrate via cis-aconitate.</text>
</comment>
<sequence length="890" mass="94601">MSIDSHRSRRRLGSAAGGAEYFHIGAVPGTERLPLAHKIMLENLLRHEDGDLVTGADIAAVAEGRTGAHEIAFHPSRVFLHDTNGVPVLTDLAALRDAVAERGGDPRAVDGAIPAELTVDHSVSTDFFARPDAPRLNVRREYERNAERYRFLKWGQRALSTLGVVPPGAGIMHQINVEHLARVVEVRDGVALPDTVAGTDSHTTMVNGLGVLAWGVGGIEAEAAMLGQPVSLLIPPVVGVELVGELRPGVTATDLVLTVTERMRRLGVVGSIVEFFGAGVGATGVATRCTLANMSPEFGSTAALFPVDDRTLEFLRLTGRREDHVRLVEAYAKEQGLWHDPDRRPRFDRTLVVDLDGITPSLAGPRRPQDRVELAGTGEAVRAALAELGRAEEPAPAEGPGASGPRDGAVAIAAITSCTNTSNPAVMVAAGLLARNAVRRGLGVAPWVKTSLAPGSRVVVDYLERAGLMRDLEKLGFGLVGYGCMTCIGNSGPLAPEAAAAVEDRGLVAASVTSGNRNFDGRVNNDVSLNFLASPPLVVAFALAGTTRVDLTADPLGTGPDGEPVMLADLWPTEAEIEEVVSAGIEPSMYTEVYGTLFDGDENWRGLTAPGGARFDWDPDSVYLQRPPFLEPAAERGAEGAHGDIVGARALQVLGDSVTTDHLCPAGRIPSDSPAGRFLRERGVEARDLNTYASRRGNWQVMRLGGLANPGLRNAMTPGLPGGSAVDLGPDGDERTVGEVHAVADRHRDRGQPLLIIAGREYGTGSSRDWAAKVTSLLGVRAVIAESFERIHRSNLVGMGVLALQFEDGDSAGSLGLTGEEEYAVTGLEGRDEVPERLSVTARHLRTGRVTEFTVRARVDTSREQLYYRHGGLLPYILHRALSEPGRGRD</sequence>
<dbReference type="SUPFAM" id="SSF52016">
    <property type="entry name" value="LeuD/IlvD-like"/>
    <property type="match status" value="1"/>
</dbReference>
<organism evidence="9 10">
    <name type="scientific">Nocardiopsis tropica</name>
    <dbReference type="NCBI Taxonomy" id="109330"/>
    <lineage>
        <taxon>Bacteria</taxon>
        <taxon>Bacillati</taxon>
        <taxon>Actinomycetota</taxon>
        <taxon>Actinomycetes</taxon>
        <taxon>Streptosporangiales</taxon>
        <taxon>Nocardiopsidaceae</taxon>
        <taxon>Nocardiopsis</taxon>
    </lineage>
</organism>
<dbReference type="GO" id="GO:0003994">
    <property type="term" value="F:aconitate hydratase activity"/>
    <property type="evidence" value="ECO:0007669"/>
    <property type="project" value="UniProtKB-EC"/>
</dbReference>
<keyword evidence="5 6" id="KW-0411">Iron-sulfur</keyword>
<dbReference type="PROSITE" id="PS01244">
    <property type="entry name" value="ACONITASE_2"/>
    <property type="match status" value="1"/>
</dbReference>
<comment type="catalytic activity">
    <reaction evidence="6">
        <text>citrate = D-threo-isocitrate</text>
        <dbReference type="Rhea" id="RHEA:10336"/>
        <dbReference type="ChEBI" id="CHEBI:15562"/>
        <dbReference type="ChEBI" id="CHEBI:16947"/>
        <dbReference type="EC" id="4.2.1.3"/>
    </reaction>
</comment>
<keyword evidence="6 9" id="KW-0456">Lyase</keyword>
<keyword evidence="6" id="KW-0004">4Fe-4S</keyword>
<dbReference type="EMBL" id="JAUUCC010000027">
    <property type="protein sequence ID" value="MEE2051297.1"/>
    <property type="molecule type" value="Genomic_DNA"/>
</dbReference>
<dbReference type="InterPro" id="IPR036008">
    <property type="entry name" value="Aconitase_4Fe-4S_dom"/>
</dbReference>
<dbReference type="Proteomes" id="UP001348641">
    <property type="component" value="Unassembled WGS sequence"/>
</dbReference>
<comment type="cofactor">
    <cofactor evidence="1">
        <name>[4Fe-4S] cluster</name>
        <dbReference type="ChEBI" id="CHEBI:49883"/>
    </cofactor>
</comment>
<evidence type="ECO:0000256" key="1">
    <source>
        <dbReference type="ARBA" id="ARBA00001966"/>
    </source>
</evidence>
<dbReference type="Pfam" id="PF00330">
    <property type="entry name" value="Aconitase"/>
    <property type="match status" value="1"/>
</dbReference>
<comment type="similarity">
    <text evidence="2 6">Belongs to the aconitase/IPM isomerase family.</text>
</comment>
<dbReference type="NCBIfam" id="NF009520">
    <property type="entry name" value="PRK12881.1"/>
    <property type="match status" value="1"/>
</dbReference>
<evidence type="ECO:0000313" key="10">
    <source>
        <dbReference type="Proteomes" id="UP001348641"/>
    </source>
</evidence>
<dbReference type="PANTHER" id="PTHR11670">
    <property type="entry name" value="ACONITASE/IRON-RESPONSIVE ELEMENT FAMILY MEMBER"/>
    <property type="match status" value="1"/>
</dbReference>
<evidence type="ECO:0000259" key="7">
    <source>
        <dbReference type="Pfam" id="PF00330"/>
    </source>
</evidence>
<keyword evidence="4 6" id="KW-0408">Iron</keyword>
<reference evidence="9 10" key="1">
    <citation type="submission" date="2023-07" db="EMBL/GenBank/DDBJ databases">
        <authorList>
            <person name="Girao M."/>
            <person name="Carvalho M.F."/>
        </authorList>
    </citation>
    <scope>NUCLEOTIDE SEQUENCE [LARGE SCALE GENOMIC DNA]</scope>
    <source>
        <strain evidence="9 10">66/93</strain>
    </source>
</reference>
<dbReference type="InterPro" id="IPR006249">
    <property type="entry name" value="Aconitase/IRP2"/>
</dbReference>
<feature type="domain" description="Aconitase A/isopropylmalate dehydratase small subunit swivel" evidence="8">
    <location>
        <begin position="677"/>
        <end position="808"/>
    </location>
</feature>
<dbReference type="PROSITE" id="PS00450">
    <property type="entry name" value="ACONITASE_1"/>
    <property type="match status" value="1"/>
</dbReference>
<evidence type="ECO:0000256" key="2">
    <source>
        <dbReference type="ARBA" id="ARBA00007185"/>
    </source>
</evidence>
<feature type="domain" description="Aconitase/3-isopropylmalate dehydratase large subunit alpha/beta/alpha" evidence="7">
    <location>
        <begin position="67"/>
        <end position="545"/>
    </location>
</feature>
<evidence type="ECO:0000256" key="5">
    <source>
        <dbReference type="ARBA" id="ARBA00023014"/>
    </source>
</evidence>
<dbReference type="EC" id="4.2.1.3" evidence="6"/>
<dbReference type="InterPro" id="IPR000573">
    <property type="entry name" value="AconitaseA/IPMdHydase_ssu_swvl"/>
</dbReference>
<dbReference type="RefSeq" id="WP_330158442.1">
    <property type="nucleotide sequence ID" value="NZ_BAAAJA010000008.1"/>
</dbReference>
<dbReference type="Gene3D" id="3.20.19.10">
    <property type="entry name" value="Aconitase, domain 4"/>
    <property type="match status" value="1"/>
</dbReference>
<protein>
    <recommendedName>
        <fullName evidence="6">Aconitate hydratase</fullName>
        <shortName evidence="6">Aconitase</shortName>
        <ecNumber evidence="6">4.2.1.3</ecNumber>
    </recommendedName>
</protein>
<keyword evidence="3" id="KW-0479">Metal-binding</keyword>
<dbReference type="SUPFAM" id="SSF53732">
    <property type="entry name" value="Aconitase iron-sulfur domain"/>
    <property type="match status" value="1"/>
</dbReference>
<dbReference type="Gene3D" id="6.10.190.10">
    <property type="match status" value="1"/>
</dbReference>
<dbReference type="Gene3D" id="3.30.499.10">
    <property type="entry name" value="Aconitase, domain 3"/>
    <property type="match status" value="2"/>
</dbReference>
<dbReference type="InterPro" id="IPR001030">
    <property type="entry name" value="Acoase/IPM_deHydtase_lsu_aba"/>
</dbReference>
<evidence type="ECO:0000256" key="6">
    <source>
        <dbReference type="RuleBase" id="RU361275"/>
    </source>
</evidence>
<dbReference type="InterPro" id="IPR018136">
    <property type="entry name" value="Aconitase_4Fe-4S_BS"/>
</dbReference>
<dbReference type="NCBIfam" id="NF006757">
    <property type="entry name" value="PRK09277.1"/>
    <property type="match status" value="1"/>
</dbReference>
<name>A0ABU7KRP7_9ACTN</name>
<dbReference type="InterPro" id="IPR015928">
    <property type="entry name" value="Aconitase/3IPM_dehydase_swvl"/>
</dbReference>
<accession>A0ABU7KRP7</accession>
<evidence type="ECO:0000256" key="4">
    <source>
        <dbReference type="ARBA" id="ARBA00023004"/>
    </source>
</evidence>